<organism evidence="2">
    <name type="scientific">Culex pipiens</name>
    <name type="common">House mosquito</name>
    <dbReference type="NCBI Taxonomy" id="7175"/>
    <lineage>
        <taxon>Eukaryota</taxon>
        <taxon>Metazoa</taxon>
        <taxon>Ecdysozoa</taxon>
        <taxon>Arthropoda</taxon>
        <taxon>Hexapoda</taxon>
        <taxon>Insecta</taxon>
        <taxon>Pterygota</taxon>
        <taxon>Neoptera</taxon>
        <taxon>Endopterygota</taxon>
        <taxon>Diptera</taxon>
        <taxon>Nematocera</taxon>
        <taxon>Culicoidea</taxon>
        <taxon>Culicidae</taxon>
        <taxon>Culicinae</taxon>
        <taxon>Culicini</taxon>
        <taxon>Culex</taxon>
        <taxon>Culex</taxon>
    </lineage>
</organism>
<evidence type="ECO:0000313" key="2">
    <source>
        <dbReference type="EMBL" id="CAG6444261.1"/>
    </source>
</evidence>
<accession>A0A8D7ZWX2</accession>
<reference evidence="2" key="1">
    <citation type="submission" date="2021-05" db="EMBL/GenBank/DDBJ databases">
        <authorList>
            <person name="Alioto T."/>
            <person name="Alioto T."/>
            <person name="Gomez Garrido J."/>
        </authorList>
    </citation>
    <scope>NUCLEOTIDE SEQUENCE</scope>
</reference>
<dbReference type="EMBL" id="HBUE01209483">
    <property type="protein sequence ID" value="CAG6533678.1"/>
    <property type="molecule type" value="Transcribed_RNA"/>
</dbReference>
<dbReference type="EMBL" id="HBUE01002430">
    <property type="protein sequence ID" value="CAG6444260.1"/>
    <property type="molecule type" value="Transcribed_RNA"/>
</dbReference>
<dbReference type="EMBL" id="HBUE01315886">
    <property type="protein sequence ID" value="CAG6585576.1"/>
    <property type="molecule type" value="Transcribed_RNA"/>
</dbReference>
<dbReference type="AlphaFoldDB" id="A0A8D7ZWX2"/>
<feature type="region of interest" description="Disordered" evidence="1">
    <location>
        <begin position="24"/>
        <end position="127"/>
    </location>
</feature>
<feature type="compositionally biased region" description="Basic and acidic residues" evidence="1">
    <location>
        <begin position="33"/>
        <end position="48"/>
    </location>
</feature>
<name>A0A8D7ZWX2_CULPI</name>
<dbReference type="EMBL" id="HBUE01002431">
    <property type="protein sequence ID" value="CAG6444261.1"/>
    <property type="molecule type" value="Transcribed_RNA"/>
</dbReference>
<feature type="compositionally biased region" description="Polar residues" evidence="1">
    <location>
        <begin position="49"/>
        <end position="65"/>
    </location>
</feature>
<evidence type="ECO:0000256" key="1">
    <source>
        <dbReference type="SAM" id="MobiDB-lite"/>
    </source>
</evidence>
<sequence>MLKEMSDTDSRTPVLKHDIYSYEENIEGMPLDTTEHIDGVQSSEEKLETSGSMKATTRTSTNNVSAHGKCPKSPSYRKSPPASTTNLADPRRQSTSAKSQPSRPAGPVPPLLQQKPGFVVMPLQKWS</sequence>
<feature type="compositionally biased region" description="Polar residues" evidence="1">
    <location>
        <begin position="81"/>
        <end position="102"/>
    </location>
</feature>
<proteinExistence type="predicted"/>
<protein>
    <submittedName>
        <fullName evidence="2">(northern house mosquito) hypothetical protein</fullName>
    </submittedName>
</protein>
<dbReference type="EMBL" id="HBUE01002432">
    <property type="protein sequence ID" value="CAG6444262.1"/>
    <property type="molecule type" value="Transcribed_RNA"/>
</dbReference>